<dbReference type="PANTHER" id="PTHR11941">
    <property type="entry name" value="ENOYL-COA HYDRATASE-RELATED"/>
    <property type="match status" value="1"/>
</dbReference>
<sequence>MNTAGNHDVALNDNAATTEPPCLLVDHEDGVETWTLNRATKRNPISDESMISSLVDNLQRVGEDLGTGAVVLTGAGTVFSAGGDVRAMQERLGMFGAPPTAQRRGYQHGIQRLTRAMVDCDVPIIAAVNGAAIGAGCDLALMCDLRIASTNASFAESFVQLGLIPGDGGAWLLPRIVGHARATELALTGRRIDAATAQNWGLVSDIVDPDALLLRARAIAIEIAALPRDAVRMTKNLIRRAPEIGLDATLDISAAMQPLCHTTLEHQEAVAAFGKRKIR</sequence>
<evidence type="ECO:0000256" key="3">
    <source>
        <dbReference type="ARBA" id="ARBA00022832"/>
    </source>
</evidence>
<name>A0A2S8JAA4_RHOOP</name>
<gene>
    <name evidence="8" type="ORF">C5613_18590</name>
</gene>
<proteinExistence type="inferred from homology"/>
<dbReference type="SUPFAM" id="SSF52096">
    <property type="entry name" value="ClpP/crotonase"/>
    <property type="match status" value="1"/>
</dbReference>
<dbReference type="PANTHER" id="PTHR11941:SF133">
    <property type="entry name" value="1,2-EPOXYPHENYLACETYL-COA ISOMERASE"/>
    <property type="match status" value="1"/>
</dbReference>
<evidence type="ECO:0000256" key="5">
    <source>
        <dbReference type="ARBA" id="ARBA00023709"/>
    </source>
</evidence>
<accession>A0A2S8JAA4</accession>
<dbReference type="AlphaFoldDB" id="A0A2S8JAA4"/>
<evidence type="ECO:0000313" key="8">
    <source>
        <dbReference type="EMBL" id="PQP23552.1"/>
    </source>
</evidence>
<dbReference type="Gene3D" id="3.90.226.10">
    <property type="entry name" value="2-enoyl-CoA Hydratase, Chain A, domain 1"/>
    <property type="match status" value="1"/>
</dbReference>
<dbReference type="RefSeq" id="WP_105416474.1">
    <property type="nucleotide sequence ID" value="NZ_PUIO01000020.1"/>
</dbReference>
<comment type="similarity">
    <text evidence="2 7">Belongs to the enoyl-CoA hydratase/isomerase family.</text>
</comment>
<dbReference type="Proteomes" id="UP000239290">
    <property type="component" value="Unassembled WGS sequence"/>
</dbReference>
<evidence type="ECO:0000313" key="9">
    <source>
        <dbReference type="Proteomes" id="UP000239290"/>
    </source>
</evidence>
<evidence type="ECO:0000256" key="2">
    <source>
        <dbReference type="ARBA" id="ARBA00005254"/>
    </source>
</evidence>
<evidence type="ECO:0000256" key="4">
    <source>
        <dbReference type="ARBA" id="ARBA00023239"/>
    </source>
</evidence>
<keyword evidence="3" id="KW-0276">Fatty acid metabolism</keyword>
<comment type="catalytic activity">
    <reaction evidence="6">
        <text>a 4-saturated-(3S)-3-hydroxyacyl-CoA = a (3E)-enoyl-CoA + H2O</text>
        <dbReference type="Rhea" id="RHEA:20724"/>
        <dbReference type="ChEBI" id="CHEBI:15377"/>
        <dbReference type="ChEBI" id="CHEBI:58521"/>
        <dbReference type="ChEBI" id="CHEBI:137480"/>
        <dbReference type="EC" id="4.2.1.17"/>
    </reaction>
</comment>
<dbReference type="EMBL" id="PUIO01000020">
    <property type="protein sequence ID" value="PQP23552.1"/>
    <property type="molecule type" value="Genomic_DNA"/>
</dbReference>
<evidence type="ECO:0000256" key="6">
    <source>
        <dbReference type="ARBA" id="ARBA00023717"/>
    </source>
</evidence>
<dbReference type="NCBIfam" id="NF006699">
    <property type="entry name" value="PRK09245.1"/>
    <property type="match status" value="1"/>
</dbReference>
<reference evidence="9" key="1">
    <citation type="submission" date="2018-02" db="EMBL/GenBank/DDBJ databases">
        <title>Draft genome sequencing of Rhodococcus opacus KU647198.</title>
        <authorList>
            <person name="Zheng B.-X."/>
        </authorList>
    </citation>
    <scope>NUCLEOTIDE SEQUENCE [LARGE SCALE GENOMIC DNA]</scope>
    <source>
        <strain evidence="9">04-OD7</strain>
    </source>
</reference>
<dbReference type="PROSITE" id="PS00166">
    <property type="entry name" value="ENOYL_COA_HYDRATASE"/>
    <property type="match status" value="1"/>
</dbReference>
<dbReference type="GO" id="GO:0018812">
    <property type="term" value="F:3-hydroxyacyl-CoA dehydratase activity"/>
    <property type="evidence" value="ECO:0007669"/>
    <property type="project" value="RHEA"/>
</dbReference>
<protein>
    <submittedName>
        <fullName evidence="8">Enoyl-CoA hydratase</fullName>
        <ecNumber evidence="8">4.2.1.17</ecNumber>
    </submittedName>
</protein>
<dbReference type="InterPro" id="IPR014748">
    <property type="entry name" value="Enoyl-CoA_hydra_C"/>
</dbReference>
<comment type="catalytic activity">
    <reaction evidence="5">
        <text>a (3S)-3-hydroxyacyl-CoA = a (2E)-enoyl-CoA + H2O</text>
        <dbReference type="Rhea" id="RHEA:16105"/>
        <dbReference type="ChEBI" id="CHEBI:15377"/>
        <dbReference type="ChEBI" id="CHEBI:57318"/>
        <dbReference type="ChEBI" id="CHEBI:58856"/>
        <dbReference type="EC" id="4.2.1.17"/>
    </reaction>
</comment>
<keyword evidence="3" id="KW-0443">Lipid metabolism</keyword>
<dbReference type="GO" id="GO:0006635">
    <property type="term" value="P:fatty acid beta-oxidation"/>
    <property type="evidence" value="ECO:0007669"/>
    <property type="project" value="TreeGrafter"/>
</dbReference>
<comment type="function">
    <text evidence="1">Could possibly oxidize fatty acids using specific components.</text>
</comment>
<organism evidence="8 9">
    <name type="scientific">Rhodococcus opacus</name>
    <name type="common">Nocardia opaca</name>
    <dbReference type="NCBI Taxonomy" id="37919"/>
    <lineage>
        <taxon>Bacteria</taxon>
        <taxon>Bacillati</taxon>
        <taxon>Actinomycetota</taxon>
        <taxon>Actinomycetes</taxon>
        <taxon>Mycobacteriales</taxon>
        <taxon>Nocardiaceae</taxon>
        <taxon>Rhodococcus</taxon>
    </lineage>
</organism>
<dbReference type="InterPro" id="IPR029045">
    <property type="entry name" value="ClpP/crotonase-like_dom_sf"/>
</dbReference>
<dbReference type="Pfam" id="PF00378">
    <property type="entry name" value="ECH_1"/>
    <property type="match status" value="1"/>
</dbReference>
<dbReference type="InterPro" id="IPR018376">
    <property type="entry name" value="Enoyl-CoA_hyd/isom_CS"/>
</dbReference>
<dbReference type="InterPro" id="IPR001753">
    <property type="entry name" value="Enoyl-CoA_hydra/iso"/>
</dbReference>
<evidence type="ECO:0000256" key="7">
    <source>
        <dbReference type="RuleBase" id="RU003707"/>
    </source>
</evidence>
<evidence type="ECO:0000256" key="1">
    <source>
        <dbReference type="ARBA" id="ARBA00002994"/>
    </source>
</evidence>
<keyword evidence="4 8" id="KW-0456">Lyase</keyword>
<dbReference type="Gene3D" id="1.10.12.10">
    <property type="entry name" value="Lyase 2-enoyl-coa Hydratase, Chain A, domain 2"/>
    <property type="match status" value="1"/>
</dbReference>
<dbReference type="EC" id="4.2.1.17" evidence="8"/>
<comment type="caution">
    <text evidence="8">The sequence shown here is derived from an EMBL/GenBank/DDBJ whole genome shotgun (WGS) entry which is preliminary data.</text>
</comment>
<dbReference type="CDD" id="cd06558">
    <property type="entry name" value="crotonase-like"/>
    <property type="match status" value="1"/>
</dbReference>